<gene>
    <name evidence="3" type="ORF">RAMLITH_00885</name>
</gene>
<evidence type="ECO:0000259" key="2">
    <source>
        <dbReference type="Pfam" id="PF13464"/>
    </source>
</evidence>
<feature type="compositionally biased region" description="Low complexity" evidence="1">
    <location>
        <begin position="158"/>
        <end position="184"/>
    </location>
</feature>
<dbReference type="Gene3D" id="1.10.260.40">
    <property type="entry name" value="lambda repressor-like DNA-binding domains"/>
    <property type="match status" value="1"/>
</dbReference>
<dbReference type="Proteomes" id="UP000521868">
    <property type="component" value="Unassembled WGS sequence"/>
</dbReference>
<protein>
    <submittedName>
        <fullName evidence="3">Helix-turn-helix domain-containing protein</fullName>
    </submittedName>
</protein>
<dbReference type="InterPro" id="IPR010982">
    <property type="entry name" value="Lambda_DNA-bd_dom_sf"/>
</dbReference>
<name>A0A7X6I4J0_9BURK</name>
<dbReference type="GO" id="GO:0003677">
    <property type="term" value="F:DNA binding"/>
    <property type="evidence" value="ECO:0007669"/>
    <property type="project" value="InterPro"/>
</dbReference>
<reference evidence="3 4" key="1">
    <citation type="journal article" date="2020" name="Nature">
        <title>Bacterial chemolithoautotrophy via manganese oxidation.</title>
        <authorList>
            <person name="Yu H."/>
            <person name="Leadbetter J.R."/>
        </authorList>
    </citation>
    <scope>NUCLEOTIDE SEQUENCE [LARGE SCALE GENOMIC DNA]</scope>
    <source>
        <strain evidence="3 4">RBP-1</strain>
    </source>
</reference>
<evidence type="ECO:0000313" key="3">
    <source>
        <dbReference type="EMBL" id="NKE64361.1"/>
    </source>
</evidence>
<dbReference type="InterPro" id="IPR025194">
    <property type="entry name" value="RodZ-like_C"/>
</dbReference>
<comment type="caution">
    <text evidence="3">The sequence shown here is derived from an EMBL/GenBank/DDBJ whole genome shotgun (WGS) entry which is preliminary data.</text>
</comment>
<keyword evidence="4" id="KW-1185">Reference proteome</keyword>
<evidence type="ECO:0000313" key="4">
    <source>
        <dbReference type="Proteomes" id="UP000521868"/>
    </source>
</evidence>
<dbReference type="PANTHER" id="PTHR34475">
    <property type="match status" value="1"/>
</dbReference>
<dbReference type="PANTHER" id="PTHR34475:SF1">
    <property type="entry name" value="CYTOSKELETON PROTEIN RODZ"/>
    <property type="match status" value="1"/>
</dbReference>
<dbReference type="Pfam" id="PF13464">
    <property type="entry name" value="RodZ_C"/>
    <property type="match status" value="1"/>
</dbReference>
<dbReference type="Pfam" id="PF13413">
    <property type="entry name" value="HTH_25"/>
    <property type="match status" value="1"/>
</dbReference>
<feature type="region of interest" description="Disordered" evidence="1">
    <location>
        <begin position="154"/>
        <end position="184"/>
    </location>
</feature>
<evidence type="ECO:0000256" key="1">
    <source>
        <dbReference type="SAM" id="MobiDB-lite"/>
    </source>
</evidence>
<dbReference type="AlphaFoldDB" id="A0A7X6I4J0"/>
<feature type="domain" description="Cytoskeleton protein RodZ-like C-terminal" evidence="2">
    <location>
        <begin position="242"/>
        <end position="313"/>
    </location>
</feature>
<accession>A0A7X6I4J0</accession>
<organism evidence="3 4">
    <name type="scientific">Ramlibacter lithotrophicus</name>
    <dbReference type="NCBI Taxonomy" id="2606681"/>
    <lineage>
        <taxon>Bacteria</taxon>
        <taxon>Pseudomonadati</taxon>
        <taxon>Pseudomonadota</taxon>
        <taxon>Betaproteobacteria</taxon>
        <taxon>Burkholderiales</taxon>
        <taxon>Comamonadaceae</taxon>
        <taxon>Ramlibacter</taxon>
    </lineage>
</organism>
<sequence>MIEVGAPEARGTDPAAAAAQAQTAGAMLRNAREAAGLHVAALAVAMKVPVAKLDALENDRHDLLPDAVFARALAASVCRTLKIDAAPVLARLPQTGKPRLVQDTDGLNAPFRSPRDTVSSHWKDQLTRPVALIVGALLVGALVVLLLPRHPDEGAPVAGTSSTEAAATASPTAPAAGRETAAPAPAAVTAPAEVMTASVAMAPPAAAAAPPAPAVPAASAAASTAAAAASAPAAPVATGVIVFRASAQSWIEVRDAKGAVPVRKLLSTGETAGASGAMPLQVTVGNAGATEVQVRGKPFDLRAITRDNVARFEVK</sequence>
<dbReference type="InterPro" id="IPR050400">
    <property type="entry name" value="Bact_Cytoskel_RodZ"/>
</dbReference>
<dbReference type="EMBL" id="VTOX01000001">
    <property type="protein sequence ID" value="NKE64361.1"/>
    <property type="molecule type" value="Genomic_DNA"/>
</dbReference>
<dbReference type="RefSeq" id="WP_168105458.1">
    <property type="nucleotide sequence ID" value="NZ_VTOX01000001.1"/>
</dbReference>
<proteinExistence type="predicted"/>